<evidence type="ECO:0000313" key="2">
    <source>
        <dbReference type="Proteomes" id="UP001214638"/>
    </source>
</evidence>
<accession>A0AAD9PP11</accession>
<reference evidence="1" key="1">
    <citation type="journal article" date="2023" name="Nat. Microbiol.">
        <title>Babesia duncani multi-omics identifies virulence factors and drug targets.</title>
        <authorList>
            <person name="Singh P."/>
            <person name="Lonardi S."/>
            <person name="Liang Q."/>
            <person name="Vydyam P."/>
            <person name="Khabirova E."/>
            <person name="Fang T."/>
            <person name="Gihaz S."/>
            <person name="Thekkiniath J."/>
            <person name="Munshi M."/>
            <person name="Abel S."/>
            <person name="Ciampossin L."/>
            <person name="Batugedara G."/>
            <person name="Gupta M."/>
            <person name="Lu X.M."/>
            <person name="Lenz T."/>
            <person name="Chakravarty S."/>
            <person name="Cornillot E."/>
            <person name="Hu Y."/>
            <person name="Ma W."/>
            <person name="Gonzalez L.M."/>
            <person name="Sanchez S."/>
            <person name="Estrada K."/>
            <person name="Sanchez-Flores A."/>
            <person name="Montero E."/>
            <person name="Harb O.S."/>
            <person name="Le Roch K.G."/>
            <person name="Mamoun C.B."/>
        </authorList>
    </citation>
    <scope>NUCLEOTIDE SEQUENCE</scope>
    <source>
        <strain evidence="1">WA1</strain>
    </source>
</reference>
<sequence>MATPSAMASRAAPSGEWERERQVLLELKGRYEQVIVLLQKELARYKQGQALPRDSIKPLAESLPSDTKAFKAEHLRKMAQLRRAHKIEKRALLQSLEAKIFESFRLKLKLARVLYGRCACRKFQRAGSSGCWCRLNRLLLVNKMAIGCKRIEKETLERLCAAAGQAKRQKTN</sequence>
<dbReference type="Proteomes" id="UP001214638">
    <property type="component" value="Unassembled WGS sequence"/>
</dbReference>
<proteinExistence type="predicted"/>
<dbReference type="KEGG" id="bdw:94335699"/>
<dbReference type="AlphaFoldDB" id="A0AAD9PP11"/>
<comment type="caution">
    <text evidence="1">The sequence shown here is derived from an EMBL/GenBank/DDBJ whole genome shotgun (WGS) entry which is preliminary data.</text>
</comment>
<organism evidence="1 2">
    <name type="scientific">Babesia duncani</name>
    <dbReference type="NCBI Taxonomy" id="323732"/>
    <lineage>
        <taxon>Eukaryota</taxon>
        <taxon>Sar</taxon>
        <taxon>Alveolata</taxon>
        <taxon>Apicomplexa</taxon>
        <taxon>Aconoidasida</taxon>
        <taxon>Piroplasmida</taxon>
        <taxon>Babesiidae</taxon>
        <taxon>Babesia</taxon>
    </lineage>
</organism>
<keyword evidence="2" id="KW-1185">Reference proteome</keyword>
<dbReference type="GeneID" id="94335699"/>
<protein>
    <submittedName>
        <fullName evidence="1">Uncharacterized protein</fullName>
    </submittedName>
</protein>
<gene>
    <name evidence="1" type="ORF">BdWA1_001401</name>
</gene>
<dbReference type="EMBL" id="JALLKP010000001">
    <property type="protein sequence ID" value="KAK2198389.1"/>
    <property type="molecule type" value="Genomic_DNA"/>
</dbReference>
<evidence type="ECO:0000313" key="1">
    <source>
        <dbReference type="EMBL" id="KAK2198389.1"/>
    </source>
</evidence>
<dbReference type="RefSeq" id="XP_067805231.1">
    <property type="nucleotide sequence ID" value="XM_067946440.1"/>
</dbReference>
<name>A0AAD9PP11_9APIC</name>